<organism evidence="1 2">
    <name type="scientific">Allacma fusca</name>
    <dbReference type="NCBI Taxonomy" id="39272"/>
    <lineage>
        <taxon>Eukaryota</taxon>
        <taxon>Metazoa</taxon>
        <taxon>Ecdysozoa</taxon>
        <taxon>Arthropoda</taxon>
        <taxon>Hexapoda</taxon>
        <taxon>Collembola</taxon>
        <taxon>Symphypleona</taxon>
        <taxon>Sminthuridae</taxon>
        <taxon>Allacma</taxon>
    </lineage>
</organism>
<dbReference type="Proteomes" id="UP000708208">
    <property type="component" value="Unassembled WGS sequence"/>
</dbReference>
<feature type="non-terminal residue" evidence="1">
    <location>
        <position position="1"/>
    </location>
</feature>
<evidence type="ECO:0000313" key="2">
    <source>
        <dbReference type="Proteomes" id="UP000708208"/>
    </source>
</evidence>
<dbReference type="EMBL" id="CAJVCH010131905">
    <property type="protein sequence ID" value="CAG7726187.1"/>
    <property type="molecule type" value="Genomic_DNA"/>
</dbReference>
<sequence length="57" mass="6058">YWANFNSVTEESSVVTSVNTSLPNGSLPLSKELCTLGLNGNHEDTIVLESTESAMIG</sequence>
<accession>A0A8J2JX25</accession>
<name>A0A8J2JX25_9HEXA</name>
<protein>
    <submittedName>
        <fullName evidence="1">Uncharacterized protein</fullName>
    </submittedName>
</protein>
<reference evidence="1" key="1">
    <citation type="submission" date="2021-06" db="EMBL/GenBank/DDBJ databases">
        <authorList>
            <person name="Hodson N. C."/>
            <person name="Mongue J. A."/>
            <person name="Jaron S. K."/>
        </authorList>
    </citation>
    <scope>NUCLEOTIDE SEQUENCE</scope>
</reference>
<gene>
    <name evidence="1" type="ORF">AFUS01_LOCUS15110</name>
</gene>
<dbReference type="AlphaFoldDB" id="A0A8J2JX25"/>
<proteinExistence type="predicted"/>
<keyword evidence="2" id="KW-1185">Reference proteome</keyword>
<evidence type="ECO:0000313" key="1">
    <source>
        <dbReference type="EMBL" id="CAG7726187.1"/>
    </source>
</evidence>
<comment type="caution">
    <text evidence="1">The sequence shown here is derived from an EMBL/GenBank/DDBJ whole genome shotgun (WGS) entry which is preliminary data.</text>
</comment>